<organism evidence="1">
    <name type="scientific">Sesamum radiatum</name>
    <name type="common">Black benniseed</name>
    <dbReference type="NCBI Taxonomy" id="300843"/>
    <lineage>
        <taxon>Eukaryota</taxon>
        <taxon>Viridiplantae</taxon>
        <taxon>Streptophyta</taxon>
        <taxon>Embryophyta</taxon>
        <taxon>Tracheophyta</taxon>
        <taxon>Spermatophyta</taxon>
        <taxon>Magnoliopsida</taxon>
        <taxon>eudicotyledons</taxon>
        <taxon>Gunneridae</taxon>
        <taxon>Pentapetalae</taxon>
        <taxon>asterids</taxon>
        <taxon>lamiids</taxon>
        <taxon>Lamiales</taxon>
        <taxon>Pedaliaceae</taxon>
        <taxon>Sesamum</taxon>
    </lineage>
</organism>
<name>A0AAW2S6B0_SESRA</name>
<proteinExistence type="predicted"/>
<dbReference type="EMBL" id="JACGWJ010000011">
    <property type="protein sequence ID" value="KAL0387992.1"/>
    <property type="molecule type" value="Genomic_DNA"/>
</dbReference>
<accession>A0AAW2S6B0</accession>
<protein>
    <submittedName>
        <fullName evidence="1">Uncharacterized protein</fullName>
    </submittedName>
</protein>
<gene>
    <name evidence="1" type="ORF">Sradi_2681000</name>
</gene>
<sequence length="70" mass="8087">MIHFILQKKEISKRRKEDFSARKCKDRKEKVVDSLAKPSRLSIQSGFSHAPGMVSNCNDDTISYNGWLIF</sequence>
<evidence type="ECO:0000313" key="1">
    <source>
        <dbReference type="EMBL" id="KAL0387992.1"/>
    </source>
</evidence>
<comment type="caution">
    <text evidence="1">The sequence shown here is derived from an EMBL/GenBank/DDBJ whole genome shotgun (WGS) entry which is preliminary data.</text>
</comment>
<reference evidence="1" key="1">
    <citation type="submission" date="2020-06" db="EMBL/GenBank/DDBJ databases">
        <authorList>
            <person name="Li T."/>
            <person name="Hu X."/>
            <person name="Zhang T."/>
            <person name="Song X."/>
            <person name="Zhang H."/>
            <person name="Dai N."/>
            <person name="Sheng W."/>
            <person name="Hou X."/>
            <person name="Wei L."/>
        </authorList>
    </citation>
    <scope>NUCLEOTIDE SEQUENCE</scope>
    <source>
        <strain evidence="1">G02</strain>
        <tissue evidence="1">Leaf</tissue>
    </source>
</reference>
<reference evidence="1" key="2">
    <citation type="journal article" date="2024" name="Plant">
        <title>Genomic evolution and insights into agronomic trait innovations of Sesamum species.</title>
        <authorList>
            <person name="Miao H."/>
            <person name="Wang L."/>
            <person name="Qu L."/>
            <person name="Liu H."/>
            <person name="Sun Y."/>
            <person name="Le M."/>
            <person name="Wang Q."/>
            <person name="Wei S."/>
            <person name="Zheng Y."/>
            <person name="Lin W."/>
            <person name="Duan Y."/>
            <person name="Cao H."/>
            <person name="Xiong S."/>
            <person name="Wang X."/>
            <person name="Wei L."/>
            <person name="Li C."/>
            <person name="Ma Q."/>
            <person name="Ju M."/>
            <person name="Zhao R."/>
            <person name="Li G."/>
            <person name="Mu C."/>
            <person name="Tian Q."/>
            <person name="Mei H."/>
            <person name="Zhang T."/>
            <person name="Gao T."/>
            <person name="Zhang H."/>
        </authorList>
    </citation>
    <scope>NUCLEOTIDE SEQUENCE</scope>
    <source>
        <strain evidence="1">G02</strain>
    </source>
</reference>
<dbReference type="AlphaFoldDB" id="A0AAW2S6B0"/>